<dbReference type="GeneID" id="140015143"/>
<name>A0ABM4VUD9_COFAR</name>
<feature type="compositionally biased region" description="Pro residues" evidence="1">
    <location>
        <begin position="91"/>
        <end position="100"/>
    </location>
</feature>
<dbReference type="InterPro" id="IPR038943">
    <property type="entry name" value="PLDrp1-like"/>
</dbReference>
<keyword evidence="2" id="KW-1185">Reference proteome</keyword>
<evidence type="ECO:0000313" key="2">
    <source>
        <dbReference type="Proteomes" id="UP001652660"/>
    </source>
</evidence>
<accession>A0ABM4VUD9</accession>
<sequence length="259" mass="28091">MSYFRKDHSDDVEDFDEYDPTPYSGGYDISLTYGRPLPPSEETCYCSSSSTSESFDYDRPQYSSYAEPSAYGDQALENEYKSYVRPKPRPGRPGPPPPSYGAPSGDVGGYGHDNPQPNYAFQPGVNRPGAGGYGGESEYGGGGFGSEGYGRTKPPSSEYGSGYQRPGSEYERPTSEYGSGYGRKPEYERPSSEYGSGGYQRPSSEYGSGGYQRPTSEYGSGGYERPTSEEGVGEKSELKSRNEKGAWKCSDFASSASLT</sequence>
<feature type="compositionally biased region" description="Basic and acidic residues" evidence="1">
    <location>
        <begin position="226"/>
        <end position="244"/>
    </location>
</feature>
<dbReference type="PANTHER" id="PTHR33971:SF1">
    <property type="entry name" value="OS02G0743600 PROTEIN"/>
    <property type="match status" value="1"/>
</dbReference>
<evidence type="ECO:0000313" key="3">
    <source>
        <dbReference type="RefSeq" id="XP_071923141.1"/>
    </source>
</evidence>
<dbReference type="PANTHER" id="PTHR33971">
    <property type="entry name" value="OS06G0232000 PROTEIN"/>
    <property type="match status" value="1"/>
</dbReference>
<feature type="compositionally biased region" description="Gly residues" evidence="1">
    <location>
        <begin position="129"/>
        <end position="148"/>
    </location>
</feature>
<protein>
    <recommendedName>
        <fullName evidence="4">Pro-resilin-like</fullName>
    </recommendedName>
</protein>
<proteinExistence type="predicted"/>
<gene>
    <name evidence="3" type="primary">LOC140015143</name>
</gene>
<feature type="compositionally biased region" description="Low complexity" evidence="1">
    <location>
        <begin position="40"/>
        <end position="54"/>
    </location>
</feature>
<organism evidence="2 3">
    <name type="scientific">Coffea arabica</name>
    <name type="common">Arabian coffee</name>
    <dbReference type="NCBI Taxonomy" id="13443"/>
    <lineage>
        <taxon>Eukaryota</taxon>
        <taxon>Viridiplantae</taxon>
        <taxon>Streptophyta</taxon>
        <taxon>Embryophyta</taxon>
        <taxon>Tracheophyta</taxon>
        <taxon>Spermatophyta</taxon>
        <taxon>Magnoliopsida</taxon>
        <taxon>eudicotyledons</taxon>
        <taxon>Gunneridae</taxon>
        <taxon>Pentapetalae</taxon>
        <taxon>asterids</taxon>
        <taxon>lamiids</taxon>
        <taxon>Gentianales</taxon>
        <taxon>Rubiaceae</taxon>
        <taxon>Ixoroideae</taxon>
        <taxon>Gardenieae complex</taxon>
        <taxon>Bertiereae - Coffeeae clade</taxon>
        <taxon>Coffeeae</taxon>
        <taxon>Coffea</taxon>
    </lineage>
</organism>
<evidence type="ECO:0000256" key="1">
    <source>
        <dbReference type="SAM" id="MobiDB-lite"/>
    </source>
</evidence>
<evidence type="ECO:0008006" key="4">
    <source>
        <dbReference type="Google" id="ProtNLM"/>
    </source>
</evidence>
<feature type="region of interest" description="Disordered" evidence="1">
    <location>
        <begin position="1"/>
        <end position="244"/>
    </location>
</feature>
<reference evidence="3" key="1">
    <citation type="submission" date="2025-08" db="UniProtKB">
        <authorList>
            <consortium name="RefSeq"/>
        </authorList>
    </citation>
    <scope>IDENTIFICATION</scope>
    <source>
        <tissue evidence="3">Leaves</tissue>
    </source>
</reference>
<dbReference type="RefSeq" id="XP_071923141.1">
    <property type="nucleotide sequence ID" value="XM_072067040.1"/>
</dbReference>
<dbReference type="Proteomes" id="UP001652660">
    <property type="component" value="Chromosome 10e"/>
</dbReference>
<feature type="compositionally biased region" description="Acidic residues" evidence="1">
    <location>
        <begin position="10"/>
        <end position="19"/>
    </location>
</feature>